<keyword evidence="2" id="KW-0812">Transmembrane</keyword>
<feature type="region of interest" description="Disordered" evidence="1">
    <location>
        <begin position="264"/>
        <end position="414"/>
    </location>
</feature>
<dbReference type="SMART" id="SM00198">
    <property type="entry name" value="SCP"/>
    <property type="match status" value="1"/>
</dbReference>
<name>A0A9J6GRR1_HAELO</name>
<feature type="compositionally biased region" description="Acidic residues" evidence="1">
    <location>
        <begin position="404"/>
        <end position="413"/>
    </location>
</feature>
<dbReference type="InterPro" id="IPR035940">
    <property type="entry name" value="CAP_sf"/>
</dbReference>
<keyword evidence="3" id="KW-0732">Signal</keyword>
<reference evidence="5 6" key="1">
    <citation type="journal article" date="2020" name="Cell">
        <title>Large-Scale Comparative Analyses of Tick Genomes Elucidate Their Genetic Diversity and Vector Capacities.</title>
        <authorList>
            <consortium name="Tick Genome and Microbiome Consortium (TIGMIC)"/>
            <person name="Jia N."/>
            <person name="Wang J."/>
            <person name="Shi W."/>
            <person name="Du L."/>
            <person name="Sun Y."/>
            <person name="Zhan W."/>
            <person name="Jiang J.F."/>
            <person name="Wang Q."/>
            <person name="Zhang B."/>
            <person name="Ji P."/>
            <person name="Bell-Sakyi L."/>
            <person name="Cui X.M."/>
            <person name="Yuan T.T."/>
            <person name="Jiang B.G."/>
            <person name="Yang W.F."/>
            <person name="Lam T.T."/>
            <person name="Chang Q.C."/>
            <person name="Ding S.J."/>
            <person name="Wang X.J."/>
            <person name="Zhu J.G."/>
            <person name="Ruan X.D."/>
            <person name="Zhao L."/>
            <person name="Wei J.T."/>
            <person name="Ye R.Z."/>
            <person name="Que T.C."/>
            <person name="Du C.H."/>
            <person name="Zhou Y.H."/>
            <person name="Cheng J.X."/>
            <person name="Dai P.F."/>
            <person name="Guo W.B."/>
            <person name="Han X.H."/>
            <person name="Huang E.J."/>
            <person name="Li L.F."/>
            <person name="Wei W."/>
            <person name="Gao Y.C."/>
            <person name="Liu J.Z."/>
            <person name="Shao H.Z."/>
            <person name="Wang X."/>
            <person name="Wang C.C."/>
            <person name="Yang T.C."/>
            <person name="Huo Q.B."/>
            <person name="Li W."/>
            <person name="Chen H.Y."/>
            <person name="Chen S.E."/>
            <person name="Zhou L.G."/>
            <person name="Ni X.B."/>
            <person name="Tian J.H."/>
            <person name="Sheng Y."/>
            <person name="Liu T."/>
            <person name="Pan Y.S."/>
            <person name="Xia L.Y."/>
            <person name="Li J."/>
            <person name="Zhao F."/>
            <person name="Cao W.C."/>
        </authorList>
    </citation>
    <scope>NUCLEOTIDE SEQUENCE [LARGE SCALE GENOMIC DNA]</scope>
    <source>
        <strain evidence="5">HaeL-2018</strain>
    </source>
</reference>
<dbReference type="EMBL" id="JABSTR010000008">
    <property type="protein sequence ID" value="KAH9377409.1"/>
    <property type="molecule type" value="Genomic_DNA"/>
</dbReference>
<dbReference type="Pfam" id="PF00188">
    <property type="entry name" value="CAP"/>
    <property type="match status" value="1"/>
</dbReference>
<evidence type="ECO:0000256" key="2">
    <source>
        <dbReference type="SAM" id="Phobius"/>
    </source>
</evidence>
<dbReference type="VEuPathDB" id="VectorBase:HLOH_049388"/>
<protein>
    <recommendedName>
        <fullName evidence="4">SCP domain-containing protein</fullName>
    </recommendedName>
</protein>
<feature type="signal peptide" evidence="3">
    <location>
        <begin position="1"/>
        <end position="45"/>
    </location>
</feature>
<dbReference type="SUPFAM" id="SSF55797">
    <property type="entry name" value="PR-1-like"/>
    <property type="match status" value="1"/>
</dbReference>
<dbReference type="OMA" id="RCEFRRD"/>
<dbReference type="PRINTS" id="PR00838">
    <property type="entry name" value="V5ALLERGEN"/>
</dbReference>
<dbReference type="GO" id="GO:0005576">
    <property type="term" value="C:extracellular region"/>
    <property type="evidence" value="ECO:0007669"/>
    <property type="project" value="InterPro"/>
</dbReference>
<accession>A0A9J6GRR1</accession>
<dbReference type="PRINTS" id="PR00837">
    <property type="entry name" value="V5TPXLIKE"/>
</dbReference>
<dbReference type="AlphaFoldDB" id="A0A9J6GRR1"/>
<evidence type="ECO:0000256" key="3">
    <source>
        <dbReference type="SAM" id="SignalP"/>
    </source>
</evidence>
<organism evidence="5 6">
    <name type="scientific">Haemaphysalis longicornis</name>
    <name type="common">Bush tick</name>
    <dbReference type="NCBI Taxonomy" id="44386"/>
    <lineage>
        <taxon>Eukaryota</taxon>
        <taxon>Metazoa</taxon>
        <taxon>Ecdysozoa</taxon>
        <taxon>Arthropoda</taxon>
        <taxon>Chelicerata</taxon>
        <taxon>Arachnida</taxon>
        <taxon>Acari</taxon>
        <taxon>Parasitiformes</taxon>
        <taxon>Ixodida</taxon>
        <taxon>Ixodoidea</taxon>
        <taxon>Ixodidae</taxon>
        <taxon>Haemaphysalinae</taxon>
        <taxon>Haemaphysalis</taxon>
    </lineage>
</organism>
<sequence>MTVTSSPTARLCRELACPPPRRKKAEAMVALTFWLLLVAPTLAAAAALRPNCQQHPSSHALSGAWTRRRRPLILKVHNDFRSKVAQGRLPPFRPAADMQELVWDDELAEVAQAHADLCTDTTGEGRLKHRSARGPDNGEVSLCRSELGKPIWVGQVQEDWRDAIERWYNESAYYSPNRIAVYTSTKGSPVPVGHFTQVIWANTRYLGCGYLQYYVRDGRWTDVFLYTCNYGPGGNIVRQSIYQEGPTCSACPAPTVCNQNSGLCGGGGSGQPPPQPPPRPRPLPPPPQPPPRPRPFPPPPRPRPFPPPPEPPGYPRPQPRPRPRPFPPRPQPPYRPRPPLPPPPPRPDPFPDPGPEPRPFPEPGSDPSGEPGPVGGGGDGGGGGGGGHGVGGSSTGGGGGSDSPDPELDDDSAMDPTTWLPYVASLLVGFVAGTVVVICLFSRYNAPVDLNMPPLEPAAATTGEFQSTATSVSAYSSGY</sequence>
<dbReference type="Gene3D" id="3.40.33.10">
    <property type="entry name" value="CAP"/>
    <property type="match status" value="1"/>
</dbReference>
<comment type="caution">
    <text evidence="5">The sequence shown here is derived from an EMBL/GenBank/DDBJ whole genome shotgun (WGS) entry which is preliminary data.</text>
</comment>
<evidence type="ECO:0000256" key="1">
    <source>
        <dbReference type="SAM" id="MobiDB-lite"/>
    </source>
</evidence>
<dbReference type="InterPro" id="IPR014044">
    <property type="entry name" value="CAP_dom"/>
</dbReference>
<dbReference type="PROSITE" id="PS01009">
    <property type="entry name" value="CRISP_1"/>
    <property type="match status" value="1"/>
</dbReference>
<keyword evidence="2" id="KW-0472">Membrane</keyword>
<feature type="compositionally biased region" description="Pro residues" evidence="1">
    <location>
        <begin position="271"/>
        <end position="364"/>
    </location>
</feature>
<proteinExistence type="predicted"/>
<keyword evidence="2" id="KW-1133">Transmembrane helix</keyword>
<dbReference type="PANTHER" id="PTHR10334">
    <property type="entry name" value="CYSTEINE-RICH SECRETORY PROTEIN-RELATED"/>
    <property type="match status" value="1"/>
</dbReference>
<dbReference type="InterPro" id="IPR001283">
    <property type="entry name" value="CRISP-related"/>
</dbReference>
<dbReference type="Proteomes" id="UP000821853">
    <property type="component" value="Unassembled WGS sequence"/>
</dbReference>
<feature type="transmembrane region" description="Helical" evidence="2">
    <location>
        <begin position="419"/>
        <end position="442"/>
    </location>
</feature>
<evidence type="ECO:0000259" key="4">
    <source>
        <dbReference type="SMART" id="SM00198"/>
    </source>
</evidence>
<dbReference type="InterPro" id="IPR002413">
    <property type="entry name" value="V5_allergen-like"/>
</dbReference>
<keyword evidence="6" id="KW-1185">Reference proteome</keyword>
<feature type="compositionally biased region" description="Gly residues" evidence="1">
    <location>
        <begin position="372"/>
        <end position="401"/>
    </location>
</feature>
<evidence type="ECO:0000313" key="5">
    <source>
        <dbReference type="EMBL" id="KAH9377409.1"/>
    </source>
</evidence>
<dbReference type="OrthoDB" id="414826at2759"/>
<dbReference type="InterPro" id="IPR018244">
    <property type="entry name" value="Allrgn_V5/Tpx1_CS"/>
</dbReference>
<dbReference type="PROSITE" id="PS01010">
    <property type="entry name" value="CRISP_2"/>
    <property type="match status" value="1"/>
</dbReference>
<feature type="domain" description="SCP" evidence="4">
    <location>
        <begin position="68"/>
        <end position="238"/>
    </location>
</feature>
<feature type="chain" id="PRO_5039928488" description="SCP domain-containing protein" evidence="3">
    <location>
        <begin position="46"/>
        <end position="479"/>
    </location>
</feature>
<gene>
    <name evidence="5" type="ORF">HPB48_016786</name>
</gene>
<evidence type="ECO:0000313" key="6">
    <source>
        <dbReference type="Proteomes" id="UP000821853"/>
    </source>
</evidence>
<dbReference type="CDD" id="cd05380">
    <property type="entry name" value="CAP_euk"/>
    <property type="match status" value="1"/>
</dbReference>